<proteinExistence type="predicted"/>
<protein>
    <submittedName>
        <fullName evidence="1">Uncharacterized protein</fullName>
    </submittedName>
</protein>
<accession>A0A1G9J3E8</accession>
<dbReference type="EMBL" id="FNGA01000004">
    <property type="protein sequence ID" value="SDL32020.1"/>
    <property type="molecule type" value="Genomic_DNA"/>
</dbReference>
<dbReference type="Gene3D" id="2.120.10.30">
    <property type="entry name" value="TolB, C-terminal domain"/>
    <property type="match status" value="1"/>
</dbReference>
<evidence type="ECO:0000313" key="2">
    <source>
        <dbReference type="Proteomes" id="UP000199053"/>
    </source>
</evidence>
<evidence type="ECO:0000313" key="1">
    <source>
        <dbReference type="EMBL" id="SDL32020.1"/>
    </source>
</evidence>
<dbReference type="OrthoDB" id="5458837at2"/>
<dbReference type="RefSeq" id="WP_092161846.1">
    <property type="nucleotide sequence ID" value="NZ_FNGA01000004.1"/>
</dbReference>
<dbReference type="AlphaFoldDB" id="A0A1G9J3E8"/>
<keyword evidence="2" id="KW-1185">Reference proteome</keyword>
<dbReference type="Proteomes" id="UP000199053">
    <property type="component" value="Unassembled WGS sequence"/>
</dbReference>
<organism evidence="1 2">
    <name type="scientific">Maridesulfovibrio ferrireducens</name>
    <dbReference type="NCBI Taxonomy" id="246191"/>
    <lineage>
        <taxon>Bacteria</taxon>
        <taxon>Pseudomonadati</taxon>
        <taxon>Thermodesulfobacteriota</taxon>
        <taxon>Desulfovibrionia</taxon>
        <taxon>Desulfovibrionales</taxon>
        <taxon>Desulfovibrionaceae</taxon>
        <taxon>Maridesulfovibrio</taxon>
    </lineage>
</organism>
<sequence>MSSRSLRIIVNCLISCMIVIVMVCSAFAGEENNITGMLVANGKKCNYIAEQAEGKVYIVYADGERILLAEGFGVITGLAVSPNESLYVFSQSKKRLFRIDQRGKVQMVKKMDEAVRAILVDRDGVVRFVTDAGESFTVQ</sequence>
<reference evidence="2" key="1">
    <citation type="submission" date="2016-10" db="EMBL/GenBank/DDBJ databases">
        <authorList>
            <person name="Varghese N."/>
            <person name="Submissions S."/>
        </authorList>
    </citation>
    <scope>NUCLEOTIDE SEQUENCE [LARGE SCALE GENOMIC DNA]</scope>
    <source>
        <strain evidence="2">DSM 16995</strain>
    </source>
</reference>
<name>A0A1G9J3E8_9BACT</name>
<gene>
    <name evidence="1" type="ORF">SAMN05660337_2628</name>
</gene>
<dbReference type="InterPro" id="IPR011042">
    <property type="entry name" value="6-blade_b-propeller_TolB-like"/>
</dbReference>
<dbReference type="SUPFAM" id="SSF63829">
    <property type="entry name" value="Calcium-dependent phosphotriesterase"/>
    <property type="match status" value="1"/>
</dbReference>